<dbReference type="Pfam" id="PF03124">
    <property type="entry name" value="EXS"/>
    <property type="match status" value="1"/>
</dbReference>
<accession>A0AA86P4A7</accession>
<keyword evidence="12" id="KW-1185">Reference proteome</keyword>
<evidence type="ECO:0000259" key="9">
    <source>
        <dbReference type="PROSITE" id="PS51382"/>
    </source>
</evidence>
<dbReference type="GO" id="GO:0016036">
    <property type="term" value="P:cellular response to phosphate starvation"/>
    <property type="evidence" value="ECO:0007669"/>
    <property type="project" value="TreeGrafter"/>
</dbReference>
<dbReference type="PANTHER" id="PTHR10783">
    <property type="entry name" value="XENOTROPIC AND POLYTROPIC RETROVIRUS RECEPTOR 1-RELATED"/>
    <property type="match status" value="1"/>
</dbReference>
<dbReference type="PANTHER" id="PTHR10783:SF103">
    <property type="entry name" value="SOLUTE CARRIER FAMILY 53 MEMBER 1"/>
    <property type="match status" value="1"/>
</dbReference>
<feature type="transmembrane region" description="Helical" evidence="7">
    <location>
        <begin position="338"/>
        <end position="368"/>
    </location>
</feature>
<comment type="caution">
    <text evidence="10">The sequence shown here is derived from an EMBL/GenBank/DDBJ whole genome shotgun (WGS) entry which is preliminary data.</text>
</comment>
<name>A0AA86P4A7_9EUKA</name>
<dbReference type="GO" id="GO:0005886">
    <property type="term" value="C:plasma membrane"/>
    <property type="evidence" value="ECO:0007669"/>
    <property type="project" value="TreeGrafter"/>
</dbReference>
<evidence type="ECO:0000256" key="4">
    <source>
        <dbReference type="ARBA" id="ARBA00022989"/>
    </source>
</evidence>
<protein>
    <submittedName>
        <fullName evidence="10">EXS family protein</fullName>
    </submittedName>
    <submittedName>
        <fullName evidence="11">EXS_family protein</fullName>
    </submittedName>
</protein>
<keyword evidence="5 7" id="KW-0472">Membrane</keyword>
<comment type="similarity">
    <text evidence="2">Belongs to the SYG1 (TC 2.A.94) family.</text>
</comment>
<dbReference type="AlphaFoldDB" id="A0AA86P4A7"/>
<proteinExistence type="inferred from homology"/>
<evidence type="ECO:0000259" key="8">
    <source>
        <dbReference type="PROSITE" id="PS51380"/>
    </source>
</evidence>
<feature type="transmembrane region" description="Helical" evidence="7">
    <location>
        <begin position="400"/>
        <end position="418"/>
    </location>
</feature>
<dbReference type="GO" id="GO:0006817">
    <property type="term" value="P:phosphate ion transport"/>
    <property type="evidence" value="ECO:0007669"/>
    <property type="project" value="TreeGrafter"/>
</dbReference>
<dbReference type="InterPro" id="IPR004342">
    <property type="entry name" value="EXS_C"/>
</dbReference>
<evidence type="ECO:0000256" key="1">
    <source>
        <dbReference type="ARBA" id="ARBA00004141"/>
    </source>
</evidence>
<feature type="transmembrane region" description="Helical" evidence="7">
    <location>
        <begin position="430"/>
        <end position="448"/>
    </location>
</feature>
<feature type="transmembrane region" description="Helical" evidence="7">
    <location>
        <begin position="217"/>
        <end position="236"/>
    </location>
</feature>
<feature type="transmembrane region" description="Helical" evidence="7">
    <location>
        <begin position="545"/>
        <end position="566"/>
    </location>
</feature>
<feature type="transmembrane region" description="Helical" evidence="7">
    <location>
        <begin position="256"/>
        <end position="277"/>
    </location>
</feature>
<dbReference type="GO" id="GO:0005794">
    <property type="term" value="C:Golgi apparatus"/>
    <property type="evidence" value="ECO:0007669"/>
    <property type="project" value="TreeGrafter"/>
</dbReference>
<evidence type="ECO:0000313" key="12">
    <source>
        <dbReference type="Proteomes" id="UP001642409"/>
    </source>
</evidence>
<dbReference type="InterPro" id="IPR004331">
    <property type="entry name" value="SPX_dom"/>
</dbReference>
<evidence type="ECO:0000256" key="6">
    <source>
        <dbReference type="SAM" id="Coils"/>
    </source>
</evidence>
<evidence type="ECO:0000256" key="7">
    <source>
        <dbReference type="SAM" id="Phobius"/>
    </source>
</evidence>
<feature type="domain" description="EXS" evidence="8">
    <location>
        <begin position="426"/>
        <end position="631"/>
    </location>
</feature>
<organism evidence="10">
    <name type="scientific">Hexamita inflata</name>
    <dbReference type="NCBI Taxonomy" id="28002"/>
    <lineage>
        <taxon>Eukaryota</taxon>
        <taxon>Metamonada</taxon>
        <taxon>Diplomonadida</taxon>
        <taxon>Hexamitidae</taxon>
        <taxon>Hexamitinae</taxon>
        <taxon>Hexamita</taxon>
    </lineage>
</organism>
<dbReference type="Proteomes" id="UP001642409">
    <property type="component" value="Unassembled WGS sequence"/>
</dbReference>
<feature type="transmembrane region" description="Helical" evidence="7">
    <location>
        <begin position="305"/>
        <end position="326"/>
    </location>
</feature>
<dbReference type="PROSITE" id="PS51382">
    <property type="entry name" value="SPX"/>
    <property type="match status" value="1"/>
</dbReference>
<evidence type="ECO:0000256" key="5">
    <source>
        <dbReference type="ARBA" id="ARBA00023136"/>
    </source>
</evidence>
<keyword evidence="4 7" id="KW-1133">Transmembrane helix</keyword>
<evidence type="ECO:0000256" key="3">
    <source>
        <dbReference type="ARBA" id="ARBA00022692"/>
    </source>
</evidence>
<dbReference type="CDD" id="cd14447">
    <property type="entry name" value="SPX"/>
    <property type="match status" value="1"/>
</dbReference>
<feature type="domain" description="SPX" evidence="9">
    <location>
        <begin position="1"/>
        <end position="155"/>
    </location>
</feature>
<comment type="subcellular location">
    <subcellularLocation>
        <location evidence="1">Membrane</location>
        <topology evidence="1">Multi-pass membrane protein</topology>
    </subcellularLocation>
</comment>
<evidence type="ECO:0000313" key="10">
    <source>
        <dbReference type="EMBL" id="CAI9931987.1"/>
    </source>
</evidence>
<reference evidence="10" key="1">
    <citation type="submission" date="2023-06" db="EMBL/GenBank/DDBJ databases">
        <authorList>
            <person name="Kurt Z."/>
        </authorList>
    </citation>
    <scope>NUCLEOTIDE SEQUENCE</scope>
</reference>
<reference evidence="11 12" key="2">
    <citation type="submission" date="2024-07" db="EMBL/GenBank/DDBJ databases">
        <authorList>
            <person name="Akdeniz Z."/>
        </authorList>
    </citation>
    <scope>NUCLEOTIDE SEQUENCE [LARGE SCALE GENOMIC DNA]</scope>
</reference>
<evidence type="ECO:0000313" key="11">
    <source>
        <dbReference type="EMBL" id="CAL6098564.1"/>
    </source>
</evidence>
<dbReference type="EMBL" id="CATOUU010000500">
    <property type="protein sequence ID" value="CAI9931987.1"/>
    <property type="molecule type" value="Genomic_DNA"/>
</dbReference>
<dbReference type="GO" id="GO:0000822">
    <property type="term" value="F:inositol hexakisphosphate binding"/>
    <property type="evidence" value="ECO:0007669"/>
    <property type="project" value="TreeGrafter"/>
</dbReference>
<keyword evidence="6" id="KW-0175">Coiled coil</keyword>
<gene>
    <name evidence="10" type="ORF">HINF_LOCUS19632</name>
    <name evidence="11" type="ORF">HINF_LOCUS69666</name>
</gene>
<feature type="coiled-coil region" evidence="6">
    <location>
        <begin position="626"/>
        <end position="653"/>
    </location>
</feature>
<dbReference type="PROSITE" id="PS51380">
    <property type="entry name" value="EXS"/>
    <property type="match status" value="1"/>
</dbReference>
<sequence length="728" mass="84967">MNYGDILKNSIIPEWQNKYIRYDWLKDIVHQMGIVHQLLKQDNTAEHKYMLKIQAEDIDVYFWQEVKMDVEKIHNFFISELSKLLKLILEIETQCDVLENPKHKEQQAIRDNMHEVYKTLNILGNYAQRNYFGLQNLAKSRDKYMNANDSTTILLELVQDKKFALDDPIEHEQQRIEKAFAKLFKVDQKTAKVQIEQYVSPQNNAEKQRVQAATGNGFTCGVAILLFANFIYVMGYSLIEYGNNVIIEKHMLALKAMRILFCLTYLAICIGLDIFVFEKKKLNFIFIFELPPAKITASYRTHLKICFIFLGILSVCCTCAVLRFYLDEHLVNELPNVSYSIIFVGLASIMPGWAWISLPLIFPFLAIVRIVFRWRSTHAMVGKYVLQVIGKQFLPWKYRVAFPIFCFGDQLTSMTLLFSDFADLITNGKAPTIMTFLFLNIPAIIRIIQCIVRYNEKKLAYPHIVNLCKYLSSFPATFLTFNWVKQSAGWTNFMIAGRCVETLYKLYWDYAEDWALFTGGTGVKQFKNQRQKWQHKIVCRRPSFFATYVLLFAVLFNFVGRCFWIPTTYLPMFAAKQFWWKTYGVCVEITRRCLWNVLRTDNQQATNCEDYALTRYIPVLLSQGERQLLKQKIDDKEKELQRDKLESKQQLQRRNSNAPQIASADEVVVHESQHNEALLNSSVTVSSIVIILLLLIQLSYLQTHKLIIILENNFVYCVSIINSTSYVM</sequence>
<keyword evidence="3 7" id="KW-0812">Transmembrane</keyword>
<dbReference type="EMBL" id="CAXDID020000510">
    <property type="protein sequence ID" value="CAL6098564.1"/>
    <property type="molecule type" value="Genomic_DNA"/>
</dbReference>
<feature type="transmembrane region" description="Helical" evidence="7">
    <location>
        <begin position="677"/>
        <end position="696"/>
    </location>
</feature>
<evidence type="ECO:0000256" key="2">
    <source>
        <dbReference type="ARBA" id="ARBA00009665"/>
    </source>
</evidence>